<dbReference type="EMBL" id="MZXW01000004">
    <property type="protein sequence ID" value="RXT53948.1"/>
    <property type="molecule type" value="Genomic_DNA"/>
</dbReference>
<dbReference type="AlphaFoldDB" id="A0A4Q1VN38"/>
<evidence type="ECO:0000313" key="1">
    <source>
        <dbReference type="EMBL" id="RXT53948.1"/>
    </source>
</evidence>
<keyword evidence="2" id="KW-1185">Reference proteome</keyword>
<comment type="caution">
    <text evidence="1">The sequence shown here is derived from an EMBL/GenBank/DDBJ whole genome shotgun (WGS) entry which is preliminary data.</text>
</comment>
<reference evidence="1 2" key="1">
    <citation type="submission" date="2017-03" db="EMBL/GenBank/DDBJ databases">
        <authorList>
            <person name="Safronova V.I."/>
            <person name="Sazanova A.L."/>
            <person name="Chirak E.R."/>
        </authorList>
    </citation>
    <scope>NUCLEOTIDE SEQUENCE [LARGE SCALE GENOMIC DNA]</scope>
    <source>
        <strain evidence="1 2">Opo-243</strain>
    </source>
</reference>
<name>A0A4Q1VN38_9BRAD</name>
<evidence type="ECO:0000313" key="2">
    <source>
        <dbReference type="Proteomes" id="UP000290819"/>
    </source>
</evidence>
<protein>
    <submittedName>
        <fullName evidence="1">Uncharacterized protein</fullName>
    </submittedName>
</protein>
<proteinExistence type="predicted"/>
<dbReference type="Proteomes" id="UP000290819">
    <property type="component" value="Unassembled WGS sequence"/>
</dbReference>
<organism evidence="1 2">
    <name type="scientific">Bradyrhizobium betae</name>
    <dbReference type="NCBI Taxonomy" id="244734"/>
    <lineage>
        <taxon>Bacteria</taxon>
        <taxon>Pseudomonadati</taxon>
        <taxon>Pseudomonadota</taxon>
        <taxon>Alphaproteobacteria</taxon>
        <taxon>Hyphomicrobiales</taxon>
        <taxon>Nitrobacteraceae</taxon>
        <taxon>Bradyrhizobium</taxon>
    </lineage>
</organism>
<sequence length="69" mass="8204">MNCGNFRCNNALDIAFDLNDRNTQASGKAARQREQVQTISNATRKRVFGWRRKRPRLDSRRVLFCFWIE</sequence>
<accession>A0A4Q1VN38</accession>
<gene>
    <name evidence="1" type="ORF">B5V03_00290</name>
</gene>